<evidence type="ECO:0000313" key="3">
    <source>
        <dbReference type="Proteomes" id="UP000182987"/>
    </source>
</evidence>
<evidence type="ECO:0000256" key="1">
    <source>
        <dbReference type="SAM" id="MobiDB-lite"/>
    </source>
</evidence>
<feature type="region of interest" description="Disordered" evidence="1">
    <location>
        <begin position="47"/>
        <end position="117"/>
    </location>
</feature>
<dbReference type="PROSITE" id="PS51257">
    <property type="entry name" value="PROKAR_LIPOPROTEIN"/>
    <property type="match status" value="1"/>
</dbReference>
<organism evidence="2 3">
    <name type="scientific">Luteibacter rhizovicinus DSM 16549</name>
    <dbReference type="NCBI Taxonomy" id="1440763"/>
    <lineage>
        <taxon>Bacteria</taxon>
        <taxon>Pseudomonadati</taxon>
        <taxon>Pseudomonadota</taxon>
        <taxon>Gammaproteobacteria</taxon>
        <taxon>Lysobacterales</taxon>
        <taxon>Rhodanobacteraceae</taxon>
        <taxon>Luteibacter</taxon>
    </lineage>
</organism>
<proteinExistence type="predicted"/>
<sequence>MRRFSPTLRGVTIACSVGLAACAGNSIRLSAAPDHPHSFDGHWVVDVSHSEDPDASPAAGGSGRGGGMGGGHGHGGGGGMGGGMGGGGMGGGGRHGGGGSNPGASSGNGAGNTTGGGNGDMLRRALLLPDTLDIALHPGSLQIAPNGHSSSVPMVTGKDAGGDVTRAGWDGDSLVVVIHIDDKRGDIVQHYDVAADHSRLVVTTEFKRKSKTVSVVREFIAGEAGSHQ</sequence>
<dbReference type="RefSeq" id="WP_071924964.1">
    <property type="nucleotide sequence ID" value="NZ_CP017480.1"/>
</dbReference>
<dbReference type="AlphaFoldDB" id="A0A1L3EUW0"/>
<accession>A0A1L3EUW0</accession>
<feature type="compositionally biased region" description="Gly residues" evidence="1">
    <location>
        <begin position="60"/>
        <end position="117"/>
    </location>
</feature>
<protein>
    <submittedName>
        <fullName evidence="2">Uncharacterized protein</fullName>
    </submittedName>
</protein>
<evidence type="ECO:0000313" key="2">
    <source>
        <dbReference type="EMBL" id="APG04777.1"/>
    </source>
</evidence>
<gene>
    <name evidence="2" type="ORF">BJI69_13325</name>
</gene>
<dbReference type="KEGG" id="lrz:BJI69_13325"/>
<keyword evidence="3" id="KW-1185">Reference proteome</keyword>
<reference evidence="3" key="1">
    <citation type="submission" date="2016-09" db="EMBL/GenBank/DDBJ databases">
        <authorList>
            <person name="Lysoe E."/>
        </authorList>
    </citation>
    <scope>NUCLEOTIDE SEQUENCE [LARGE SCALE GENOMIC DNA]</scope>
    <source>
        <strain evidence="3">LJ96T</strain>
    </source>
</reference>
<name>A0A1L3EUW0_9GAMM</name>
<dbReference type="Proteomes" id="UP000182987">
    <property type="component" value="Chromosome"/>
</dbReference>
<dbReference type="EMBL" id="CP017480">
    <property type="protein sequence ID" value="APG04777.1"/>
    <property type="molecule type" value="Genomic_DNA"/>
</dbReference>